<evidence type="ECO:0000256" key="1">
    <source>
        <dbReference type="SAM" id="MobiDB-lite"/>
    </source>
</evidence>
<dbReference type="Proteomes" id="UP000188388">
    <property type="component" value="Unassembled WGS sequence"/>
</dbReference>
<feature type="region of interest" description="Disordered" evidence="1">
    <location>
        <begin position="224"/>
        <end position="256"/>
    </location>
</feature>
<sequence length="271" mass="30170">MHTILVTGADEADWRDERSYDYTSGLTPREWAWEFLRRNPAFQRDLTAASQQANTLSHQPFLDVVAAAGDLSRWGVLFRRVLWAKFARILVSVLVRPCAASHCRTAVCIVRDIAVRPLCIAMSCDGPAGARQGSACSSRQRGAYAPARRLWRRYLAPCLLPYRGNLASNAFEAPPEGTRVPQCSKFGSTPACPLVSAGKTRSPSNFRSSCARRIACWGVTSRTRRSAGGSTARPCRLEGSSRSSARPHSPRRLSWPRAHEWRVQRFPSLRE</sequence>
<evidence type="ECO:0000313" key="4">
    <source>
        <dbReference type="Proteomes" id="UP000188388"/>
    </source>
</evidence>
<evidence type="ECO:0000259" key="2">
    <source>
        <dbReference type="Pfam" id="PF20109"/>
    </source>
</evidence>
<evidence type="ECO:0000313" key="3">
    <source>
        <dbReference type="EMBL" id="SIT54703.1"/>
    </source>
</evidence>
<gene>
    <name evidence="3" type="ORF">BQ8794_180047</name>
</gene>
<dbReference type="InterPro" id="IPR045465">
    <property type="entry name" value="Trans_reg_dom"/>
</dbReference>
<keyword evidence="4" id="KW-1185">Reference proteome</keyword>
<dbReference type="AlphaFoldDB" id="A0A1R3V457"/>
<accession>A0A1R3V457</accession>
<proteinExistence type="predicted"/>
<dbReference type="EMBL" id="FTPD01000010">
    <property type="protein sequence ID" value="SIT54703.1"/>
    <property type="molecule type" value="Genomic_DNA"/>
</dbReference>
<protein>
    <recommendedName>
        <fullName evidence="2">Transcriptional regulator-like domain-containing protein</fullName>
    </recommendedName>
</protein>
<name>A0A1R3V457_9HYPH</name>
<dbReference type="Pfam" id="PF20109">
    <property type="entry name" value="Trans_reg_dom"/>
    <property type="match status" value="1"/>
</dbReference>
<feature type="domain" description="Transcriptional regulator-like" evidence="2">
    <location>
        <begin position="13"/>
        <end position="79"/>
    </location>
</feature>
<organism evidence="3 4">
    <name type="scientific">Mesorhizobium prunaredense</name>
    <dbReference type="NCBI Taxonomy" id="1631249"/>
    <lineage>
        <taxon>Bacteria</taxon>
        <taxon>Pseudomonadati</taxon>
        <taxon>Pseudomonadota</taxon>
        <taxon>Alphaproteobacteria</taxon>
        <taxon>Hyphomicrobiales</taxon>
        <taxon>Phyllobacteriaceae</taxon>
        <taxon>Mesorhizobium</taxon>
    </lineage>
</organism>
<reference evidence="4" key="1">
    <citation type="submission" date="2017-01" db="EMBL/GenBank/DDBJ databases">
        <authorList>
            <person name="Brunel B."/>
        </authorList>
    </citation>
    <scope>NUCLEOTIDE SEQUENCE [LARGE SCALE GENOMIC DNA]</scope>
</reference>